<evidence type="ECO:0000256" key="13">
    <source>
        <dbReference type="ARBA" id="ARBA00023316"/>
    </source>
</evidence>
<dbReference type="HAMAP" id="MF_00639">
    <property type="entry name" value="MurD"/>
    <property type="match status" value="1"/>
</dbReference>
<evidence type="ECO:0000256" key="11">
    <source>
        <dbReference type="ARBA" id="ARBA00022960"/>
    </source>
</evidence>
<dbReference type="Gene3D" id="3.40.1190.10">
    <property type="entry name" value="Mur-like, catalytic domain"/>
    <property type="match status" value="1"/>
</dbReference>
<reference evidence="22" key="1">
    <citation type="submission" date="2018-02" db="EMBL/GenBank/DDBJ databases">
        <authorList>
            <person name="Holder M.E."/>
            <person name="Ajami N.J."/>
            <person name="Petrosino J.F."/>
        </authorList>
    </citation>
    <scope>NUCLEOTIDE SEQUENCE [LARGE SCALE GENOMIC DNA]</scope>
    <source>
        <strain evidence="22">CCUG 47711</strain>
    </source>
</reference>
<evidence type="ECO:0000256" key="5">
    <source>
        <dbReference type="ARBA" id="ARBA00012212"/>
    </source>
</evidence>
<dbReference type="UniPathway" id="UPA00219"/>
<evidence type="ECO:0000256" key="15">
    <source>
        <dbReference type="ARBA" id="ARBA00032324"/>
    </source>
</evidence>
<keyword evidence="22" id="KW-1185">Reference proteome</keyword>
<evidence type="ECO:0000256" key="2">
    <source>
        <dbReference type="ARBA" id="ARBA00004496"/>
    </source>
</evidence>
<keyword evidence="7 17" id="KW-0963">Cytoplasm</keyword>
<evidence type="ECO:0000256" key="17">
    <source>
        <dbReference type="HAMAP-Rule" id="MF_00639"/>
    </source>
</evidence>
<keyword evidence="17 18" id="KW-0131">Cell cycle</keyword>
<dbReference type="SUPFAM" id="SSF53623">
    <property type="entry name" value="MurD-like peptide ligases, catalytic domain"/>
    <property type="match status" value="1"/>
</dbReference>
<dbReference type="AlphaFoldDB" id="A0A2S0KLY7"/>
<dbReference type="EC" id="6.3.2.9" evidence="5 17"/>
<keyword evidence="8 17" id="KW-0436">Ligase</keyword>
<evidence type="ECO:0000259" key="20">
    <source>
        <dbReference type="Pfam" id="PF08245"/>
    </source>
</evidence>
<dbReference type="Gene3D" id="3.90.190.20">
    <property type="entry name" value="Mur ligase, C-terminal domain"/>
    <property type="match status" value="1"/>
</dbReference>
<dbReference type="KEGG" id="fsa:C5Q98_01705"/>
<evidence type="ECO:0000313" key="22">
    <source>
        <dbReference type="Proteomes" id="UP000237947"/>
    </source>
</evidence>
<dbReference type="EMBL" id="CP027226">
    <property type="protein sequence ID" value="AVM42024.1"/>
    <property type="molecule type" value="Genomic_DNA"/>
</dbReference>
<evidence type="ECO:0000256" key="8">
    <source>
        <dbReference type="ARBA" id="ARBA00022598"/>
    </source>
</evidence>
<evidence type="ECO:0000256" key="1">
    <source>
        <dbReference type="ARBA" id="ARBA00002734"/>
    </source>
</evidence>
<evidence type="ECO:0000256" key="9">
    <source>
        <dbReference type="ARBA" id="ARBA00022741"/>
    </source>
</evidence>
<name>A0A2S0KLY7_9FIRM</name>
<keyword evidence="10 17" id="KW-0067">ATP-binding</keyword>
<proteinExistence type="inferred from homology"/>
<feature type="domain" description="Mur ligase C-terminal" evidence="19">
    <location>
        <begin position="343"/>
        <end position="465"/>
    </location>
</feature>
<dbReference type="GO" id="GO:0009252">
    <property type="term" value="P:peptidoglycan biosynthetic process"/>
    <property type="evidence" value="ECO:0007669"/>
    <property type="project" value="UniProtKB-UniRule"/>
</dbReference>
<dbReference type="Pfam" id="PF08245">
    <property type="entry name" value="Mur_ligase_M"/>
    <property type="match status" value="1"/>
</dbReference>
<feature type="binding site" evidence="17">
    <location>
        <begin position="129"/>
        <end position="135"/>
    </location>
    <ligand>
        <name>ATP</name>
        <dbReference type="ChEBI" id="CHEBI:30616"/>
    </ligand>
</feature>
<dbReference type="Proteomes" id="UP000237947">
    <property type="component" value="Chromosome"/>
</dbReference>
<dbReference type="InterPro" id="IPR004101">
    <property type="entry name" value="Mur_ligase_C"/>
</dbReference>
<gene>
    <name evidence="17 21" type="primary">murD</name>
    <name evidence="21" type="ORF">C5Q98_01705</name>
</gene>
<keyword evidence="9 17" id="KW-0547">Nucleotide-binding</keyword>
<evidence type="ECO:0000313" key="21">
    <source>
        <dbReference type="EMBL" id="AVM42024.1"/>
    </source>
</evidence>
<comment type="catalytic activity">
    <reaction evidence="16 17 18">
        <text>UDP-N-acetyl-alpha-D-muramoyl-L-alanine + D-glutamate + ATP = UDP-N-acetyl-alpha-D-muramoyl-L-alanyl-D-glutamate + ADP + phosphate + H(+)</text>
        <dbReference type="Rhea" id="RHEA:16429"/>
        <dbReference type="ChEBI" id="CHEBI:15378"/>
        <dbReference type="ChEBI" id="CHEBI:29986"/>
        <dbReference type="ChEBI" id="CHEBI:30616"/>
        <dbReference type="ChEBI" id="CHEBI:43474"/>
        <dbReference type="ChEBI" id="CHEBI:83898"/>
        <dbReference type="ChEBI" id="CHEBI:83900"/>
        <dbReference type="ChEBI" id="CHEBI:456216"/>
        <dbReference type="EC" id="6.3.2.9"/>
    </reaction>
</comment>
<dbReference type="NCBIfam" id="TIGR01087">
    <property type="entry name" value="murD"/>
    <property type="match status" value="1"/>
</dbReference>
<dbReference type="Pfam" id="PF02875">
    <property type="entry name" value="Mur_ligase_C"/>
    <property type="match status" value="1"/>
</dbReference>
<dbReference type="GO" id="GO:0008764">
    <property type="term" value="F:UDP-N-acetylmuramoylalanine-D-glutamate ligase activity"/>
    <property type="evidence" value="ECO:0007669"/>
    <property type="project" value="UniProtKB-UniRule"/>
</dbReference>
<keyword evidence="13 17" id="KW-0961">Cell wall biogenesis/degradation</keyword>
<comment type="pathway">
    <text evidence="3 17 18">Cell wall biogenesis; peptidoglycan biosynthesis.</text>
</comment>
<comment type="similarity">
    <text evidence="4 17">Belongs to the MurCDEF family.</text>
</comment>
<evidence type="ECO:0000256" key="7">
    <source>
        <dbReference type="ARBA" id="ARBA00022490"/>
    </source>
</evidence>
<evidence type="ECO:0000256" key="18">
    <source>
        <dbReference type="RuleBase" id="RU003664"/>
    </source>
</evidence>
<evidence type="ECO:0000256" key="4">
    <source>
        <dbReference type="ARBA" id="ARBA00010416"/>
    </source>
</evidence>
<keyword evidence="17 18" id="KW-0132">Cell division</keyword>
<evidence type="ECO:0000256" key="14">
    <source>
        <dbReference type="ARBA" id="ARBA00030398"/>
    </source>
</evidence>
<dbReference type="InterPro" id="IPR013221">
    <property type="entry name" value="Mur_ligase_cen"/>
</dbReference>
<dbReference type="RefSeq" id="WP_106012010.1">
    <property type="nucleotide sequence ID" value="NZ_CP027226.1"/>
</dbReference>
<dbReference type="OrthoDB" id="9809796at2"/>
<organism evidence="21 22">
    <name type="scientific">Fastidiosipila sanguinis</name>
    <dbReference type="NCBI Taxonomy" id="236753"/>
    <lineage>
        <taxon>Bacteria</taxon>
        <taxon>Bacillati</taxon>
        <taxon>Bacillota</taxon>
        <taxon>Clostridia</taxon>
        <taxon>Eubacteriales</taxon>
        <taxon>Oscillospiraceae</taxon>
        <taxon>Fastidiosipila</taxon>
    </lineage>
</organism>
<dbReference type="InterPro" id="IPR036615">
    <property type="entry name" value="Mur_ligase_C_dom_sf"/>
</dbReference>
<dbReference type="GO" id="GO:0005524">
    <property type="term" value="F:ATP binding"/>
    <property type="evidence" value="ECO:0007669"/>
    <property type="project" value="UniProtKB-UniRule"/>
</dbReference>
<evidence type="ECO:0000256" key="16">
    <source>
        <dbReference type="ARBA" id="ARBA00047632"/>
    </source>
</evidence>
<comment type="function">
    <text evidence="1 17 18">Cell wall formation. Catalyzes the addition of glutamate to the nucleotide precursor UDP-N-acetylmuramoyl-L-alanine (UMA).</text>
</comment>
<dbReference type="PANTHER" id="PTHR43692">
    <property type="entry name" value="UDP-N-ACETYLMURAMOYLALANINE--D-GLUTAMATE LIGASE"/>
    <property type="match status" value="1"/>
</dbReference>
<dbReference type="InterPro" id="IPR036565">
    <property type="entry name" value="Mur-like_cat_sf"/>
</dbReference>
<comment type="subcellular location">
    <subcellularLocation>
        <location evidence="2 17 18">Cytoplasm</location>
    </subcellularLocation>
</comment>
<evidence type="ECO:0000259" key="19">
    <source>
        <dbReference type="Pfam" id="PF02875"/>
    </source>
</evidence>
<evidence type="ECO:0000256" key="10">
    <source>
        <dbReference type="ARBA" id="ARBA00022840"/>
    </source>
</evidence>
<dbReference type="InterPro" id="IPR005762">
    <property type="entry name" value="MurD"/>
</dbReference>
<evidence type="ECO:0000256" key="6">
    <source>
        <dbReference type="ARBA" id="ARBA00015655"/>
    </source>
</evidence>
<dbReference type="GO" id="GO:0051301">
    <property type="term" value="P:cell division"/>
    <property type="evidence" value="ECO:0007669"/>
    <property type="project" value="UniProtKB-KW"/>
</dbReference>
<feature type="domain" description="Mur ligase central" evidence="20">
    <location>
        <begin position="127"/>
        <end position="320"/>
    </location>
</feature>
<evidence type="ECO:0000256" key="12">
    <source>
        <dbReference type="ARBA" id="ARBA00022984"/>
    </source>
</evidence>
<dbReference type="PANTHER" id="PTHR43692:SF1">
    <property type="entry name" value="UDP-N-ACETYLMURAMOYLALANINE--D-GLUTAMATE LIGASE"/>
    <property type="match status" value="1"/>
</dbReference>
<evidence type="ECO:0000256" key="3">
    <source>
        <dbReference type="ARBA" id="ARBA00004752"/>
    </source>
</evidence>
<sequence>MYKNIFDHLNAKKILILGFGSEGKSSYRFIKDNIEEINPVELAVADLNEISENLDFEGYKVKRISGTNYLDAMGDFDLILKSPGIHFNIFNKKIVDDHWELEEFPGVEITCQMDLFLRYSKAQIIGVSGSKGKSTTTSLVYQVLKNAFPDTHLLGNIGVPVLDHFSELKEDSYCAVEMGVHQLEFCLRSPHVAILTNIHEEHLDHYKDYADYKYSKFNLIRWQSSDDFLIVPEDETELLEAIQDIYKSKLIFVKDLLKKNSSEVAEKLSSDLIKRYSLEENKKFIFVNLKKDEKEEYKLLDNHHILGRHNEINTLLALAASEIFTGELEKGIVSVKEFNGLEHRLEYVGEVKGIKFFNDSIATIPEACKLAIEALQPLGKVSTLLMGGLDRNIDYTELVEFLFEKKINNIICFPDTGKDIVAIAEKLNVDMDFKVNAVLVNTMKEAVDLAFELTKAGEICLLSPAAASYNQYKNFAERGKAFKDEIKSHE</sequence>
<dbReference type="GO" id="GO:0071555">
    <property type="term" value="P:cell wall organization"/>
    <property type="evidence" value="ECO:0007669"/>
    <property type="project" value="UniProtKB-KW"/>
</dbReference>
<protein>
    <recommendedName>
        <fullName evidence="6 17">UDP-N-acetylmuramoylalanine--D-glutamate ligase</fullName>
        <ecNumber evidence="5 17">6.3.2.9</ecNumber>
    </recommendedName>
    <alternativeName>
        <fullName evidence="15 17">D-glutamic acid-adding enzyme</fullName>
    </alternativeName>
    <alternativeName>
        <fullName evidence="14 17">UDP-N-acetylmuramoyl-L-alanyl-D-glutamate synthetase</fullName>
    </alternativeName>
</protein>
<accession>A0A2S0KLY7</accession>
<dbReference type="GO" id="GO:0008360">
    <property type="term" value="P:regulation of cell shape"/>
    <property type="evidence" value="ECO:0007669"/>
    <property type="project" value="UniProtKB-KW"/>
</dbReference>
<keyword evidence="12 17" id="KW-0573">Peptidoglycan synthesis</keyword>
<dbReference type="GO" id="GO:0005737">
    <property type="term" value="C:cytoplasm"/>
    <property type="evidence" value="ECO:0007669"/>
    <property type="project" value="UniProtKB-SubCell"/>
</dbReference>
<keyword evidence="11 17" id="KW-0133">Cell shape</keyword>
<dbReference type="Gene3D" id="3.40.50.720">
    <property type="entry name" value="NAD(P)-binding Rossmann-like Domain"/>
    <property type="match status" value="1"/>
</dbReference>
<dbReference type="SUPFAM" id="SSF53244">
    <property type="entry name" value="MurD-like peptide ligases, peptide-binding domain"/>
    <property type="match status" value="1"/>
</dbReference>